<gene>
    <name evidence="9" type="ORF">SPLIT_LOCUS2080</name>
</gene>
<dbReference type="Gene3D" id="2.20.25.350">
    <property type="match status" value="1"/>
</dbReference>
<evidence type="ECO:0000256" key="7">
    <source>
        <dbReference type="SAM" id="MobiDB-lite"/>
    </source>
</evidence>
<dbReference type="CDD" id="cd11561">
    <property type="entry name" value="W2_eIF5"/>
    <property type="match status" value="1"/>
</dbReference>
<feature type="compositionally biased region" description="Acidic residues" evidence="7">
    <location>
        <begin position="557"/>
        <end position="568"/>
    </location>
</feature>
<keyword evidence="3" id="KW-0396">Initiation factor</keyword>
<evidence type="ECO:0000256" key="3">
    <source>
        <dbReference type="ARBA" id="ARBA00022540"/>
    </source>
</evidence>
<evidence type="ECO:0000256" key="5">
    <source>
        <dbReference type="ARBA" id="ARBA00022917"/>
    </source>
</evidence>
<dbReference type="InterPro" id="IPR016189">
    <property type="entry name" value="Transl_init_fac_IF2/IF5_N"/>
</dbReference>
<dbReference type="SUPFAM" id="SSF100966">
    <property type="entry name" value="Translation initiation factor 2 beta, aIF2beta, N-terminal domain"/>
    <property type="match status" value="1"/>
</dbReference>
<keyword evidence="5" id="KW-0648">Protein biosynthesis</keyword>
<proteinExistence type="inferred from homology"/>
<dbReference type="SUPFAM" id="SSF75689">
    <property type="entry name" value="Zinc-binding domain of translation initiation factor 2 beta"/>
    <property type="match status" value="1"/>
</dbReference>
<dbReference type="SUPFAM" id="SSF48371">
    <property type="entry name" value="ARM repeat"/>
    <property type="match status" value="1"/>
</dbReference>
<keyword evidence="10" id="KW-1185">Reference proteome</keyword>
<dbReference type="Proteomes" id="UP001153321">
    <property type="component" value="Chromosome 14"/>
</dbReference>
<dbReference type="AlphaFoldDB" id="A0A9P0N057"/>
<feature type="compositionally biased region" description="Acidic residues" evidence="7">
    <location>
        <begin position="515"/>
        <end position="527"/>
    </location>
</feature>
<dbReference type="Pfam" id="PF02020">
    <property type="entry name" value="W2"/>
    <property type="match status" value="1"/>
</dbReference>
<sequence>MGSVNVNRNVADAFYRYKMPRICAKVEGKGNGIKTVIVNMPEVAKALGRPATYPTKYFGCELGAQTQFDFKNERFIVNGSHDSAKLQDLLDGFIRKFVLCPECDNPETELIVSTKRNTISQGCKACGYHGTLDFNHKLNTFILKNPPALDPSMQVYQQGSSLTEGNRGKRSKRSGPGAANGNHDGHDDAKNQENEAPVTPTTPNPKTSKKEKEKEAADDDDDGCWTVDVSEAAVRARMQDLTEGAKSMTVSEDSEKNEKQRMDLFYAYLKQRAASGDVDSNRAITEILHEAERLEVKSKAPLVMLEVLVRAASLAADVRRHRALLLRCTRADSRAQRAVLHALTALCAHHTELLPKVPAILKRAVLHALTALCAHHTELLPKVPAILKVRTACTCTAQTPAPSAVLHALTALCAHHTELLPKVPAILKVRTACTCTAQTPAPSAPCCTPTALCAHHTELLPKVPAILKLLYDEDIVEEKAILEWAAKPSRKYASKEVIADVRRRAAPFLEWLQQAEEDSSDGDDSEHDIEIEYDDRAKATPIKAVSAAPAKPAKPQDDDDVDVDIDAI</sequence>
<feature type="region of interest" description="Disordered" evidence="7">
    <location>
        <begin position="157"/>
        <end position="225"/>
    </location>
</feature>
<protein>
    <recommendedName>
        <fullName evidence="2">Eukaryotic translation initiation factor 5</fullName>
    </recommendedName>
</protein>
<feature type="region of interest" description="Disordered" evidence="7">
    <location>
        <begin position="514"/>
        <end position="568"/>
    </location>
</feature>
<comment type="similarity">
    <text evidence="1">Belongs to the eIF-2-beta/eIF-5 family.</text>
</comment>
<dbReference type="PROSITE" id="PS51363">
    <property type="entry name" value="W2"/>
    <property type="match status" value="1"/>
</dbReference>
<dbReference type="EMBL" id="LR824545">
    <property type="protein sequence ID" value="CAH1636718.1"/>
    <property type="molecule type" value="Genomic_DNA"/>
</dbReference>
<dbReference type="FunFam" id="2.20.25.350:FF:000001">
    <property type="entry name" value="Eukaryotic translation initiation factor 5"/>
    <property type="match status" value="1"/>
</dbReference>
<dbReference type="InterPro" id="IPR003307">
    <property type="entry name" value="W2_domain"/>
</dbReference>
<dbReference type="GO" id="GO:0003743">
    <property type="term" value="F:translation initiation factor activity"/>
    <property type="evidence" value="ECO:0007669"/>
    <property type="project" value="UniProtKB-KW"/>
</dbReference>
<organism evidence="9 10">
    <name type="scientific">Spodoptera littoralis</name>
    <name type="common">Egyptian cotton leafworm</name>
    <dbReference type="NCBI Taxonomy" id="7109"/>
    <lineage>
        <taxon>Eukaryota</taxon>
        <taxon>Metazoa</taxon>
        <taxon>Ecdysozoa</taxon>
        <taxon>Arthropoda</taxon>
        <taxon>Hexapoda</taxon>
        <taxon>Insecta</taxon>
        <taxon>Pterygota</taxon>
        <taxon>Neoptera</taxon>
        <taxon>Endopterygota</taxon>
        <taxon>Lepidoptera</taxon>
        <taxon>Glossata</taxon>
        <taxon>Ditrysia</taxon>
        <taxon>Noctuoidea</taxon>
        <taxon>Noctuidae</taxon>
        <taxon>Amphipyrinae</taxon>
        <taxon>Spodoptera</taxon>
    </lineage>
</organism>
<dbReference type="InterPro" id="IPR016024">
    <property type="entry name" value="ARM-type_fold"/>
</dbReference>
<dbReference type="GO" id="GO:0005525">
    <property type="term" value="F:GTP binding"/>
    <property type="evidence" value="ECO:0007669"/>
    <property type="project" value="UniProtKB-KW"/>
</dbReference>
<evidence type="ECO:0000256" key="6">
    <source>
        <dbReference type="ARBA" id="ARBA00023134"/>
    </source>
</evidence>
<evidence type="ECO:0000313" key="10">
    <source>
        <dbReference type="Proteomes" id="UP001153321"/>
    </source>
</evidence>
<evidence type="ECO:0000256" key="2">
    <source>
        <dbReference type="ARBA" id="ARBA00018059"/>
    </source>
</evidence>
<keyword evidence="6" id="KW-0342">GTP-binding</keyword>
<dbReference type="FunFam" id="3.30.30.170:FF:000002">
    <property type="entry name" value="Eukaryotic translation initiation factor 5"/>
    <property type="match status" value="1"/>
</dbReference>
<feature type="compositionally biased region" description="Basic and acidic residues" evidence="7">
    <location>
        <begin position="528"/>
        <end position="538"/>
    </location>
</feature>
<dbReference type="InterPro" id="IPR016190">
    <property type="entry name" value="Transl_init_fac_IF2/IF5_Zn-bd"/>
</dbReference>
<dbReference type="SMART" id="SM00653">
    <property type="entry name" value="eIF2B_5"/>
    <property type="match status" value="1"/>
</dbReference>
<evidence type="ECO:0000256" key="1">
    <source>
        <dbReference type="ARBA" id="ARBA00010397"/>
    </source>
</evidence>
<dbReference type="Gene3D" id="3.30.30.170">
    <property type="match status" value="1"/>
</dbReference>
<dbReference type="PANTHER" id="PTHR23001:SF7">
    <property type="entry name" value="EUKARYOTIC TRANSLATION INITIATION FACTOR 5"/>
    <property type="match status" value="1"/>
</dbReference>
<dbReference type="InterPro" id="IPR045196">
    <property type="entry name" value="IF2/IF5"/>
</dbReference>
<dbReference type="SMART" id="SM00515">
    <property type="entry name" value="eIF5C"/>
    <property type="match status" value="1"/>
</dbReference>
<dbReference type="PANTHER" id="PTHR23001">
    <property type="entry name" value="EUKARYOTIC TRANSLATION INITIATION FACTOR"/>
    <property type="match status" value="1"/>
</dbReference>
<evidence type="ECO:0000256" key="4">
    <source>
        <dbReference type="ARBA" id="ARBA00022741"/>
    </source>
</evidence>
<dbReference type="GO" id="GO:0005092">
    <property type="term" value="F:GDP-dissociation inhibitor activity"/>
    <property type="evidence" value="ECO:0007669"/>
    <property type="project" value="TreeGrafter"/>
</dbReference>
<dbReference type="GO" id="GO:0005829">
    <property type="term" value="C:cytosol"/>
    <property type="evidence" value="ECO:0007669"/>
    <property type="project" value="TreeGrafter"/>
</dbReference>
<name>A0A9P0N057_SPOLI</name>
<evidence type="ECO:0000259" key="8">
    <source>
        <dbReference type="PROSITE" id="PS51363"/>
    </source>
</evidence>
<dbReference type="InterPro" id="IPR002735">
    <property type="entry name" value="Transl_init_fac_IF2/IF5_dom"/>
</dbReference>
<evidence type="ECO:0000313" key="9">
    <source>
        <dbReference type="EMBL" id="CAH1636718.1"/>
    </source>
</evidence>
<accession>A0A9P0N057</accession>
<dbReference type="Gene3D" id="1.25.40.180">
    <property type="match status" value="2"/>
</dbReference>
<feature type="domain" description="W2" evidence="8">
    <location>
        <begin position="255"/>
        <end position="522"/>
    </location>
</feature>
<dbReference type="GO" id="GO:0071074">
    <property type="term" value="F:eukaryotic initiation factor eIF2 binding"/>
    <property type="evidence" value="ECO:0007669"/>
    <property type="project" value="TreeGrafter"/>
</dbReference>
<reference evidence="9" key="1">
    <citation type="submission" date="2022-02" db="EMBL/GenBank/DDBJ databases">
        <authorList>
            <person name="King R."/>
        </authorList>
    </citation>
    <scope>NUCLEOTIDE SEQUENCE</scope>
</reference>
<feature type="compositionally biased region" description="Low complexity" evidence="7">
    <location>
        <begin position="542"/>
        <end position="553"/>
    </location>
</feature>
<feature type="compositionally biased region" description="Basic and acidic residues" evidence="7">
    <location>
        <begin position="183"/>
        <end position="193"/>
    </location>
</feature>
<dbReference type="Pfam" id="PF01873">
    <property type="entry name" value="eIF-5_eIF-2B"/>
    <property type="match status" value="1"/>
</dbReference>
<keyword evidence="4" id="KW-0547">Nucleotide-binding</keyword>
<dbReference type="GO" id="GO:0001732">
    <property type="term" value="P:formation of cytoplasmic translation initiation complex"/>
    <property type="evidence" value="ECO:0007669"/>
    <property type="project" value="TreeGrafter"/>
</dbReference>